<dbReference type="Proteomes" id="UP001319080">
    <property type="component" value="Unassembled WGS sequence"/>
</dbReference>
<evidence type="ECO:0000313" key="4">
    <source>
        <dbReference type="Proteomes" id="UP001319080"/>
    </source>
</evidence>
<evidence type="ECO:0000256" key="1">
    <source>
        <dbReference type="SAM" id="MobiDB-lite"/>
    </source>
</evidence>
<feature type="signal peptide" evidence="2">
    <location>
        <begin position="1"/>
        <end position="21"/>
    </location>
</feature>
<feature type="chain" id="PRO_5043000817" evidence="2">
    <location>
        <begin position="22"/>
        <end position="303"/>
    </location>
</feature>
<gene>
    <name evidence="3" type="ORF">KK062_16715</name>
</gene>
<keyword evidence="4" id="KW-1185">Reference proteome</keyword>
<evidence type="ECO:0000313" key="3">
    <source>
        <dbReference type="EMBL" id="MBT1709890.1"/>
    </source>
</evidence>
<comment type="caution">
    <text evidence="3">The sequence shown here is derived from an EMBL/GenBank/DDBJ whole genome shotgun (WGS) entry which is preliminary data.</text>
</comment>
<protein>
    <submittedName>
        <fullName evidence="3">Uncharacterized protein</fullName>
    </submittedName>
</protein>
<evidence type="ECO:0000256" key="2">
    <source>
        <dbReference type="SAM" id="SignalP"/>
    </source>
</evidence>
<reference evidence="3 4" key="1">
    <citation type="submission" date="2021-05" db="EMBL/GenBank/DDBJ databases">
        <title>A Polyphasic approach of four new species of the genus Ohtaekwangia: Ohtaekwangia histidinii sp. nov., Ohtaekwangia cretensis sp. nov., Ohtaekwangia indiensis sp. nov., Ohtaekwangia reichenbachii sp. nov. from diverse environment.</title>
        <authorList>
            <person name="Octaviana S."/>
        </authorList>
    </citation>
    <scope>NUCLEOTIDE SEQUENCE [LARGE SCALE GENOMIC DNA]</scope>
    <source>
        <strain evidence="3 4">PWU5</strain>
    </source>
</reference>
<keyword evidence="2" id="KW-0732">Signal</keyword>
<dbReference type="RefSeq" id="WP_254085468.1">
    <property type="nucleotide sequence ID" value="NZ_JAHESE010000017.1"/>
</dbReference>
<dbReference type="AlphaFoldDB" id="A0AAP2GV54"/>
<feature type="compositionally biased region" description="Basic and acidic residues" evidence="1">
    <location>
        <begin position="292"/>
        <end position="303"/>
    </location>
</feature>
<sequence>MKILKLVLIGLLAVASLEGSAQDYAFRVLVNKGKNEVKAGENWQAIKVGSSLGSKDEVKVSENAYIGLAHVSGKTLELKQPGKYKVADLAARVSGNASVLNKYTDFVLSANKQRQNNLAATGSVTRGEEFPVYLPLPTKNPVVYNDAITIAWNNKLPAPYVVNFKSMFDDVLANIETSDSSVTINLSDARFANEDNIIVFVSSKTDPNKKSEPYTLKRLSKADKERIKTELTDFSQEQTAVAKLMLAGFYEKNGLLIDAGTAYQDAIKLEPTVPDFKESYSQFLEGNNMKKPKVDPKEQKKIK</sequence>
<proteinExistence type="predicted"/>
<accession>A0AAP2GV54</accession>
<name>A0AAP2GV54_9BACT</name>
<organism evidence="3 4">
    <name type="scientific">Dawidia cretensis</name>
    <dbReference type="NCBI Taxonomy" id="2782350"/>
    <lineage>
        <taxon>Bacteria</taxon>
        <taxon>Pseudomonadati</taxon>
        <taxon>Bacteroidota</taxon>
        <taxon>Cytophagia</taxon>
        <taxon>Cytophagales</taxon>
        <taxon>Chryseotaleaceae</taxon>
        <taxon>Dawidia</taxon>
    </lineage>
</organism>
<feature type="region of interest" description="Disordered" evidence="1">
    <location>
        <begin position="283"/>
        <end position="303"/>
    </location>
</feature>
<dbReference type="EMBL" id="JAHESE010000017">
    <property type="protein sequence ID" value="MBT1709890.1"/>
    <property type="molecule type" value="Genomic_DNA"/>
</dbReference>